<dbReference type="GO" id="GO:0006744">
    <property type="term" value="P:ubiquinone biosynthetic process"/>
    <property type="evidence" value="ECO:0007669"/>
    <property type="project" value="UniProtKB-UniRule"/>
</dbReference>
<keyword evidence="1" id="KW-0831">Ubiquinone biosynthesis</keyword>
<sequence length="143" mass="15924">MKLPAPLAFIARRLPEAPPSFALATALNLARPKFWPEEDFAWLTGKTVRLLVSDLDRGVNLTFDGQRFRSASLPADVTFGASLEDYLILARRQEDPDTLFFQRRLTIEGDTEIGLALKNLLDSTDLAPLFALLPRPLAARFGL</sequence>
<dbReference type="EMBL" id="FOVE01000018">
    <property type="protein sequence ID" value="SFN81433.1"/>
    <property type="molecule type" value="Genomic_DNA"/>
</dbReference>
<protein>
    <recommendedName>
        <fullName evidence="1">Ubiquinone biosynthesis accessory factor UbiT</fullName>
    </recommendedName>
</protein>
<gene>
    <name evidence="1" type="primary">ubiT</name>
    <name evidence="3" type="ORF">SAMN05660284_02319</name>
</gene>
<comment type="pathway">
    <text evidence="1">Cofactor biosynthesis; ubiquinone biosynthesis.</text>
</comment>
<dbReference type="RefSeq" id="WP_091196579.1">
    <property type="nucleotide sequence ID" value="NZ_FOVE01000018.1"/>
</dbReference>
<dbReference type="Pfam" id="PF02036">
    <property type="entry name" value="SCP2"/>
    <property type="match status" value="1"/>
</dbReference>
<comment type="similarity">
    <text evidence="1">Belongs to the UbiT family.</text>
</comment>
<dbReference type="InterPro" id="IPR003033">
    <property type="entry name" value="SCP2_sterol-bd_dom"/>
</dbReference>
<evidence type="ECO:0000313" key="4">
    <source>
        <dbReference type="Proteomes" id="UP000242869"/>
    </source>
</evidence>
<dbReference type="STRING" id="83765.SAMN05660284_02319"/>
<name>A0A1I5C334_9NEIS</name>
<dbReference type="AlphaFoldDB" id="A0A1I5C334"/>
<reference evidence="4" key="1">
    <citation type="submission" date="2016-10" db="EMBL/GenBank/DDBJ databases">
        <authorList>
            <person name="Varghese N."/>
            <person name="Submissions S."/>
        </authorList>
    </citation>
    <scope>NUCLEOTIDE SEQUENCE [LARGE SCALE GENOMIC DNA]</scope>
    <source>
        <strain evidence="4">DSM 6150</strain>
    </source>
</reference>
<keyword evidence="4" id="KW-1185">Reference proteome</keyword>
<evidence type="ECO:0000256" key="1">
    <source>
        <dbReference type="HAMAP-Rule" id="MF_02231"/>
    </source>
</evidence>
<dbReference type="OrthoDB" id="5292463at2"/>
<dbReference type="HAMAP" id="MF_02231">
    <property type="entry name" value="UbiT"/>
    <property type="match status" value="1"/>
</dbReference>
<comment type="function">
    <text evidence="1">Required for O(2)-independent ubiquinone (coenzyme Q) biosynthesis. Likely functions as an accessory factor.</text>
</comment>
<dbReference type="SUPFAM" id="SSF55718">
    <property type="entry name" value="SCP-like"/>
    <property type="match status" value="1"/>
</dbReference>
<proteinExistence type="inferred from homology"/>
<dbReference type="Proteomes" id="UP000242869">
    <property type="component" value="Unassembled WGS sequence"/>
</dbReference>
<dbReference type="InterPro" id="IPR036527">
    <property type="entry name" value="SCP2_sterol-bd_dom_sf"/>
</dbReference>
<evidence type="ECO:0000259" key="2">
    <source>
        <dbReference type="Pfam" id="PF02036"/>
    </source>
</evidence>
<dbReference type="UniPathway" id="UPA00232"/>
<evidence type="ECO:0000313" key="3">
    <source>
        <dbReference type="EMBL" id="SFN81433.1"/>
    </source>
</evidence>
<dbReference type="InterPro" id="IPR016830">
    <property type="entry name" value="UbiT"/>
</dbReference>
<dbReference type="Gene3D" id="3.30.1050.10">
    <property type="entry name" value="SCP2 sterol-binding domain"/>
    <property type="match status" value="1"/>
</dbReference>
<organism evidence="3 4">
    <name type="scientific">Formivibrio citricus</name>
    <dbReference type="NCBI Taxonomy" id="83765"/>
    <lineage>
        <taxon>Bacteria</taxon>
        <taxon>Pseudomonadati</taxon>
        <taxon>Pseudomonadota</taxon>
        <taxon>Betaproteobacteria</taxon>
        <taxon>Neisseriales</taxon>
        <taxon>Chitinibacteraceae</taxon>
        <taxon>Formivibrio</taxon>
    </lineage>
</organism>
<feature type="domain" description="SCP2" evidence="2">
    <location>
        <begin position="35"/>
        <end position="122"/>
    </location>
</feature>
<accession>A0A1I5C334</accession>